<comment type="caution">
    <text evidence="3">The sequence shown here is derived from an EMBL/GenBank/DDBJ whole genome shotgun (WGS) entry which is preliminary data.</text>
</comment>
<protein>
    <recommendedName>
        <fullName evidence="2">S1 motif domain-containing protein</fullName>
    </recommendedName>
</protein>
<evidence type="ECO:0000259" key="2">
    <source>
        <dbReference type="PROSITE" id="PS50126"/>
    </source>
</evidence>
<dbReference type="Proteomes" id="UP000729402">
    <property type="component" value="Unassembled WGS sequence"/>
</dbReference>
<name>A0A8J5SAJ5_ZIZPA</name>
<feature type="region of interest" description="Disordered" evidence="1">
    <location>
        <begin position="1"/>
        <end position="26"/>
    </location>
</feature>
<dbReference type="InterPro" id="IPR052757">
    <property type="entry name" value="Ribosomal_protein_S1"/>
</dbReference>
<accession>A0A8J5SAJ5</accession>
<dbReference type="PROSITE" id="PS50126">
    <property type="entry name" value="S1"/>
    <property type="match status" value="2"/>
</dbReference>
<dbReference type="AlphaFoldDB" id="A0A8J5SAJ5"/>
<feature type="region of interest" description="Disordered" evidence="1">
    <location>
        <begin position="45"/>
        <end position="67"/>
    </location>
</feature>
<feature type="region of interest" description="Disordered" evidence="1">
    <location>
        <begin position="397"/>
        <end position="447"/>
    </location>
</feature>
<feature type="domain" description="S1 motif" evidence="2">
    <location>
        <begin position="89"/>
        <end position="164"/>
    </location>
</feature>
<dbReference type="EMBL" id="JAAALK010000286">
    <property type="protein sequence ID" value="KAG8061733.1"/>
    <property type="molecule type" value="Genomic_DNA"/>
</dbReference>
<feature type="compositionally biased region" description="Low complexity" evidence="1">
    <location>
        <begin position="1"/>
        <end position="19"/>
    </location>
</feature>
<evidence type="ECO:0000256" key="1">
    <source>
        <dbReference type="SAM" id="MobiDB-lite"/>
    </source>
</evidence>
<dbReference type="SMART" id="SM00316">
    <property type="entry name" value="S1"/>
    <property type="match status" value="2"/>
</dbReference>
<dbReference type="OrthoDB" id="412781at2759"/>
<dbReference type="PANTHER" id="PTHR47559:SF1">
    <property type="entry name" value="OS03G0844900 PROTEIN"/>
    <property type="match status" value="1"/>
</dbReference>
<dbReference type="Pfam" id="PF00575">
    <property type="entry name" value="S1"/>
    <property type="match status" value="1"/>
</dbReference>
<feature type="compositionally biased region" description="Polar residues" evidence="1">
    <location>
        <begin position="419"/>
        <end position="429"/>
    </location>
</feature>
<dbReference type="GO" id="GO:0003676">
    <property type="term" value="F:nucleic acid binding"/>
    <property type="evidence" value="ECO:0007669"/>
    <property type="project" value="InterPro"/>
</dbReference>
<dbReference type="InterPro" id="IPR055357">
    <property type="entry name" value="LRR_At1g61320_AtMIF1"/>
</dbReference>
<keyword evidence="4" id="KW-1185">Reference proteome</keyword>
<dbReference type="PANTHER" id="PTHR47559">
    <property type="entry name" value="OS03G0844900 PROTEIN"/>
    <property type="match status" value="1"/>
</dbReference>
<feature type="domain" description="S1 motif" evidence="2">
    <location>
        <begin position="178"/>
        <end position="252"/>
    </location>
</feature>
<evidence type="ECO:0000313" key="3">
    <source>
        <dbReference type="EMBL" id="KAG8061733.1"/>
    </source>
</evidence>
<organism evidence="3 4">
    <name type="scientific">Zizania palustris</name>
    <name type="common">Northern wild rice</name>
    <dbReference type="NCBI Taxonomy" id="103762"/>
    <lineage>
        <taxon>Eukaryota</taxon>
        <taxon>Viridiplantae</taxon>
        <taxon>Streptophyta</taxon>
        <taxon>Embryophyta</taxon>
        <taxon>Tracheophyta</taxon>
        <taxon>Spermatophyta</taxon>
        <taxon>Magnoliopsida</taxon>
        <taxon>Liliopsida</taxon>
        <taxon>Poales</taxon>
        <taxon>Poaceae</taxon>
        <taxon>BOP clade</taxon>
        <taxon>Oryzoideae</taxon>
        <taxon>Oryzeae</taxon>
        <taxon>Zizaniinae</taxon>
        <taxon>Zizania</taxon>
    </lineage>
</organism>
<evidence type="ECO:0000313" key="4">
    <source>
        <dbReference type="Proteomes" id="UP000729402"/>
    </source>
</evidence>
<reference evidence="3" key="2">
    <citation type="submission" date="2021-02" db="EMBL/GenBank/DDBJ databases">
        <authorList>
            <person name="Kimball J.A."/>
            <person name="Haas M.W."/>
            <person name="Macchietto M."/>
            <person name="Kono T."/>
            <person name="Duquette J."/>
            <person name="Shao M."/>
        </authorList>
    </citation>
    <scope>NUCLEOTIDE SEQUENCE</scope>
    <source>
        <tissue evidence="3">Fresh leaf tissue</tissue>
    </source>
</reference>
<dbReference type="InterPro" id="IPR003029">
    <property type="entry name" value="S1_domain"/>
</dbReference>
<gene>
    <name evidence="3" type="ORF">GUJ93_ZPchr0003g17332</name>
</gene>
<sequence length="911" mass="102585">MLAAALRPAPSLAALSPSTARPPSPALLSFLPRPHHRLHLSATAEGAGTAAAAQEGAPPYPSSTPPIDEARLEQFAADWQAARAEKDQGKNLMLTVLRANSGGLIVRFNSLQGFVPNPLLSPAHWCKDPKRPIQDVTKDLVGSSISVKVVEVNEEERKLVFSEKDASWSTHSSKVKIGDIYDGIVGSVFHYGAFVHLRFPDGSYHLTGLVHISEVSWDLVQDVRDFLNEGDTVKVIVVNIDMEKSRISLSIRQLEEDPLLETLDKIIPLEADQSPNARITSSPAEADLLPGLDGICNELLQEDGITDVKFGRQALEKRVVSQDLELWLSSVPAKDNQFKLLARAGRQVQEVYLTTSLDQEGIKKAVQRIRRPLFIHAASIDHRNIYCGFNLLADSASSYPAKSRSGDQRRRFRPCSDPSFVSRQNSNHEQTQKRRMNSPFQQVGDADDAPHDETLSYSIPYLPQDILCHIHSLMLLRDAARAACISRVFLCSWRCHPNLTLDQITLVNPNARENLHYIVDNILKNHSGIGLKTLKLNLFQEYNTFPYVDSWLHNAVTSGIEELALTLYETYNFSCSILSHAVRNSIRSLHLDYCVFSPTFELGPFRRLTSLELNSVCITGDELECFLSNSLALEKLELYHCEEIIVLKIPYVLQQLRCLIVMGWYSLQAIECKAPNLSIIDFSGQEIDLSLEQQLQMKKLNICHPNVVYYALAELSSIMPNLKTLLITSDTEVHNTPMLLTSKFLYLKHLTIQIIKRTLFPLYDYFSLVSFFHESPSLETFSLQVPQQDLKHESVFEDSSNLRQPPEHHRHDCLKTVEITGFSHSRSLIELTCYIAKTAVSLERLTLNTLRPDLRCLSREADETCWPFITNAELKEISRTVMAIRTYIEDKVAPAAKLTVLEPCTRCHYGQ</sequence>
<proteinExistence type="predicted"/>
<feature type="compositionally biased region" description="Low complexity" evidence="1">
    <location>
        <begin position="45"/>
        <end position="57"/>
    </location>
</feature>
<dbReference type="Pfam" id="PF23622">
    <property type="entry name" value="LRR_At1g61320_AtMIF1"/>
    <property type="match status" value="1"/>
</dbReference>
<reference evidence="3" key="1">
    <citation type="journal article" date="2021" name="bioRxiv">
        <title>Whole Genome Assembly and Annotation of Northern Wild Rice, Zizania palustris L., Supports a Whole Genome Duplication in the Zizania Genus.</title>
        <authorList>
            <person name="Haas M."/>
            <person name="Kono T."/>
            <person name="Macchietto M."/>
            <person name="Millas R."/>
            <person name="McGilp L."/>
            <person name="Shao M."/>
            <person name="Duquette J."/>
            <person name="Hirsch C.N."/>
            <person name="Kimball J."/>
        </authorList>
    </citation>
    <scope>NUCLEOTIDE SEQUENCE</scope>
    <source>
        <tissue evidence="3">Fresh leaf tissue</tissue>
    </source>
</reference>